<dbReference type="OrthoDB" id="2242851at2"/>
<comment type="caution">
    <text evidence="3">The sequence shown here is derived from an EMBL/GenBank/DDBJ whole genome shotgun (WGS) entry which is preliminary data.</text>
</comment>
<organism evidence="3 4">
    <name type="scientific">Siminovitchia acidinfaciens</name>
    <dbReference type="NCBI Taxonomy" id="2321395"/>
    <lineage>
        <taxon>Bacteria</taxon>
        <taxon>Bacillati</taxon>
        <taxon>Bacillota</taxon>
        <taxon>Bacilli</taxon>
        <taxon>Bacillales</taxon>
        <taxon>Bacillaceae</taxon>
        <taxon>Siminovitchia</taxon>
    </lineage>
</organism>
<dbReference type="InterPro" id="IPR010673">
    <property type="entry name" value="UPF0346"/>
</dbReference>
<dbReference type="Proteomes" id="UP000287156">
    <property type="component" value="Unassembled WGS sequence"/>
</dbReference>
<dbReference type="Gene3D" id="1.10.150.260">
    <property type="entry name" value="YozE SAM-like"/>
    <property type="match status" value="1"/>
</dbReference>
<gene>
    <name evidence="3" type="ORF">D4T97_013775</name>
</gene>
<reference evidence="3" key="1">
    <citation type="submission" date="2018-12" db="EMBL/GenBank/DDBJ databases">
        <authorList>
            <person name="Sun L."/>
            <person name="Chen Z."/>
        </authorList>
    </citation>
    <scope>NUCLEOTIDE SEQUENCE [LARGE SCALE GENOMIC DNA]</scope>
    <source>
        <strain evidence="3">3-2-2</strain>
    </source>
</reference>
<keyword evidence="4" id="KW-1185">Reference proteome</keyword>
<evidence type="ECO:0000313" key="4">
    <source>
        <dbReference type="Proteomes" id="UP000287156"/>
    </source>
</evidence>
<dbReference type="SUPFAM" id="SSF140652">
    <property type="entry name" value="YozE-like"/>
    <property type="match status" value="1"/>
</dbReference>
<dbReference type="HAMAP" id="MF_01538">
    <property type="entry name" value="UPF0346"/>
    <property type="match status" value="1"/>
</dbReference>
<dbReference type="Pfam" id="PF06855">
    <property type="entry name" value="YozE_SAM_like"/>
    <property type="match status" value="1"/>
</dbReference>
<dbReference type="AlphaFoldDB" id="A0A429XWT6"/>
<dbReference type="InterPro" id="IPR036806">
    <property type="entry name" value="YozE_SAM-like_sf"/>
</dbReference>
<dbReference type="EMBL" id="QYTV02000006">
    <property type="protein sequence ID" value="RST72957.1"/>
    <property type="molecule type" value="Genomic_DNA"/>
</dbReference>
<feature type="domain" description="YozE SAM-like" evidence="2">
    <location>
        <begin position="4"/>
        <end position="70"/>
    </location>
</feature>
<dbReference type="InterPro" id="IPR023089">
    <property type="entry name" value="YozE_SAM-like"/>
</dbReference>
<sequence length="75" mass="9191">MKKTFYHFLLKYRQPESKDDFSYFAEEVYKDHGFPKDSMDYYEISDYLELNGSYQSTLAIFDEAWELYLETENKK</sequence>
<accession>A0A429XWT6</accession>
<protein>
    <recommendedName>
        <fullName evidence="1">UPF0346 protein D4T97_013775</fullName>
    </recommendedName>
</protein>
<dbReference type="NCBIfam" id="NF010193">
    <property type="entry name" value="PRK13672.1"/>
    <property type="match status" value="1"/>
</dbReference>
<comment type="similarity">
    <text evidence="1">Belongs to the UPF0346 family.</text>
</comment>
<proteinExistence type="inferred from homology"/>
<evidence type="ECO:0000256" key="1">
    <source>
        <dbReference type="HAMAP-Rule" id="MF_01538"/>
    </source>
</evidence>
<name>A0A429XWT6_9BACI</name>
<evidence type="ECO:0000313" key="3">
    <source>
        <dbReference type="EMBL" id="RST72957.1"/>
    </source>
</evidence>
<evidence type="ECO:0000259" key="2">
    <source>
        <dbReference type="Pfam" id="PF06855"/>
    </source>
</evidence>
<dbReference type="RefSeq" id="WP_126051336.1">
    <property type="nucleotide sequence ID" value="NZ_QYTV02000006.1"/>
</dbReference>
<dbReference type="PIRSF" id="PIRSF037262">
    <property type="entry name" value="UCP037262"/>
    <property type="match status" value="1"/>
</dbReference>